<dbReference type="PROSITE" id="PS01124">
    <property type="entry name" value="HTH_ARAC_FAMILY_2"/>
    <property type="match status" value="1"/>
</dbReference>
<keyword evidence="3" id="KW-0804">Transcription</keyword>
<keyword evidence="2" id="KW-0238">DNA-binding</keyword>
<dbReference type="AlphaFoldDB" id="A0A8E7VXL0"/>
<dbReference type="InterPro" id="IPR009057">
    <property type="entry name" value="Homeodomain-like_sf"/>
</dbReference>
<dbReference type="SUPFAM" id="SSF46689">
    <property type="entry name" value="Homeodomain-like"/>
    <property type="match status" value="1"/>
</dbReference>
<evidence type="ECO:0000256" key="3">
    <source>
        <dbReference type="ARBA" id="ARBA00023163"/>
    </source>
</evidence>
<dbReference type="EMBL" id="CP075051">
    <property type="protein sequence ID" value="QVY47284.1"/>
    <property type="molecule type" value="Genomic_DNA"/>
</dbReference>
<geneLocation type="plasmid" evidence="7">
    <name>pCFSAN008789</name>
</geneLocation>
<protein>
    <submittedName>
        <fullName evidence="8">Helix-turn-helix domain-containing protein</fullName>
    </submittedName>
</protein>
<dbReference type="PROSITE" id="PS00041">
    <property type="entry name" value="HTH_ARAC_FAMILY_1"/>
    <property type="match status" value="1"/>
</dbReference>
<dbReference type="RefSeq" id="WP_024148349.1">
    <property type="nucleotide sequence ID" value="NZ_CP075139.1"/>
</dbReference>
<keyword evidence="8" id="KW-0614">Plasmid</keyword>
<evidence type="ECO:0000259" key="4">
    <source>
        <dbReference type="PROSITE" id="PS01124"/>
    </source>
</evidence>
<geneLocation type="plasmid" evidence="6">
    <name>pCFSAN008810</name>
</geneLocation>
<dbReference type="EMBL" id="CP075047">
    <property type="protein sequence ID" value="QVY37551.1"/>
    <property type="molecule type" value="Genomic_DNA"/>
</dbReference>
<sequence length="303" mass="35000">MKKNQNNNEYSITMSSSLSDAKNNIEPERVLLKNMYITNITLIKLNKGGVVIKSSDNRTIECFGESLILLDKNQVLSFSFINVNEHLEFKIIDISHAAIKKILDALIVINGNLSIDSIDAKDEGPSDRMFCTPLRPGMNEAFDNLYQRLKETSMFERDCFSYCKDKTDISHQEFTLMFLLYPFSYYKEGFNILARAIKSSLREKTYNMIINEPSKAWCLDDVASKLYMSRSSFKRKLATEGTSFSKIYLDVRMSIAARLLRTGDYKISQIAEICGYNRPSYFIATFKKYFQITPYNFMKLVNH</sequence>
<accession>A0A8E7VXL0</accession>
<evidence type="ECO:0000256" key="2">
    <source>
        <dbReference type="ARBA" id="ARBA00023125"/>
    </source>
</evidence>
<evidence type="ECO:0000313" key="5">
    <source>
        <dbReference type="EMBL" id="QVR97649.1"/>
    </source>
</evidence>
<geneLocation type="plasmid" evidence="5">
    <name>pCFSAN029891</name>
</geneLocation>
<dbReference type="GO" id="GO:0043565">
    <property type="term" value="F:sequence-specific DNA binding"/>
    <property type="evidence" value="ECO:0007669"/>
    <property type="project" value="InterPro"/>
</dbReference>
<name>A0A8E7VXL0_SALER</name>
<feature type="domain" description="HTH araC/xylS-type" evidence="4">
    <location>
        <begin position="203"/>
        <end position="300"/>
    </location>
</feature>
<dbReference type="GO" id="GO:0003700">
    <property type="term" value="F:DNA-binding transcription factor activity"/>
    <property type="evidence" value="ECO:0007669"/>
    <property type="project" value="InterPro"/>
</dbReference>
<reference evidence="8" key="1">
    <citation type="submission" date="2016-09" db="EMBL/GenBank/DDBJ databases">
        <authorList>
            <person name="Bell R."/>
        </authorList>
    </citation>
    <scope>NUCLEOTIDE SEQUENCE</scope>
    <source>
        <plasmid evidence="8">pCFSAN044875</plasmid>
    </source>
</reference>
<reference evidence="5" key="2">
    <citation type="submission" date="2018-07" db="EMBL/GenBank/DDBJ databases">
        <authorList>
            <consortium name="GenomeTrakr network: Whole genome sequencing for foodborne pathogen traceback"/>
        </authorList>
    </citation>
    <scope>NUCLEOTIDE SEQUENCE</scope>
    <source>
        <plasmid evidence="7">pCFSAN008789</plasmid>
        <plasmid evidence="6">pCFSAN008810</plasmid>
        <plasmid evidence="5">pCFSAN029891</plasmid>
    </source>
</reference>
<dbReference type="InterPro" id="IPR018062">
    <property type="entry name" value="HTH_AraC-typ_CS"/>
</dbReference>
<evidence type="ECO:0000256" key="1">
    <source>
        <dbReference type="ARBA" id="ARBA00023015"/>
    </source>
</evidence>
<evidence type="ECO:0000313" key="7">
    <source>
        <dbReference type="EMBL" id="QVY47284.1"/>
    </source>
</evidence>
<evidence type="ECO:0000313" key="8">
    <source>
        <dbReference type="EMBL" id="QVZ90870.1"/>
    </source>
</evidence>
<dbReference type="Gene3D" id="1.10.10.60">
    <property type="entry name" value="Homeodomain-like"/>
    <property type="match status" value="1"/>
</dbReference>
<dbReference type="PANTHER" id="PTHR43280">
    <property type="entry name" value="ARAC-FAMILY TRANSCRIPTIONAL REGULATOR"/>
    <property type="match status" value="1"/>
</dbReference>
<gene>
    <name evidence="8" type="ORF">A7R97_24405</name>
    <name evidence="6" type="ORF">B6E70_24810</name>
    <name evidence="7" type="ORF">B6K77_25190</name>
    <name evidence="5" type="ORF">XR86_24270</name>
</gene>
<reference evidence="8" key="3">
    <citation type="submission" date="2021-05" db="EMBL/GenBank/DDBJ databases">
        <title>Whole genome PacBio Sequel sequence of Salmonella enterica subsp. enterica.</title>
        <authorList>
            <person name="Hoffmann M."/>
            <person name="Balkey M."/>
            <person name="Luo Y."/>
        </authorList>
    </citation>
    <scope>NUCLEOTIDE SEQUENCE</scope>
    <source>
        <plasmid evidence="7">pCFSAN008789</plasmid>
        <plasmid evidence="6">pCFSAN008810</plasmid>
        <plasmid evidence="5">pCFSAN029891</plasmid>
        <plasmid evidence="8">pCFSAN044875</plasmid>
    </source>
</reference>
<dbReference type="SMART" id="SM00342">
    <property type="entry name" value="HTH_ARAC"/>
    <property type="match status" value="1"/>
</dbReference>
<geneLocation type="plasmid" evidence="8">
    <name>pCFSAN044875</name>
</geneLocation>
<proteinExistence type="predicted"/>
<dbReference type="InterPro" id="IPR018060">
    <property type="entry name" value="HTH_AraC"/>
</dbReference>
<organism evidence="8">
    <name type="scientific">Salmonella enterica</name>
    <name type="common">Salmonella choleraesuis</name>
    <dbReference type="NCBI Taxonomy" id="28901"/>
    <lineage>
        <taxon>Bacteria</taxon>
        <taxon>Pseudomonadati</taxon>
        <taxon>Pseudomonadota</taxon>
        <taxon>Gammaproteobacteria</taxon>
        <taxon>Enterobacterales</taxon>
        <taxon>Enterobacteriaceae</taxon>
        <taxon>Salmonella</taxon>
    </lineage>
</organism>
<dbReference type="PANTHER" id="PTHR43280:SF33">
    <property type="entry name" value="HTH-TYPE TRANSCRIPTIONAL REGULATOR APPY-RELATED"/>
    <property type="match status" value="1"/>
</dbReference>
<dbReference type="EMBL" id="CP074629">
    <property type="protein sequence ID" value="QVR97649.1"/>
    <property type="molecule type" value="Genomic_DNA"/>
</dbReference>
<keyword evidence="1" id="KW-0805">Transcription regulation</keyword>
<evidence type="ECO:0000313" key="6">
    <source>
        <dbReference type="EMBL" id="QVY37551.1"/>
    </source>
</evidence>
<dbReference type="EMBL" id="CP075139">
    <property type="protein sequence ID" value="QVZ90870.1"/>
    <property type="molecule type" value="Genomic_DNA"/>
</dbReference>
<dbReference type="Pfam" id="PF12833">
    <property type="entry name" value="HTH_18"/>
    <property type="match status" value="1"/>
</dbReference>